<gene>
    <name evidence="4" type="ORF">SAMN05421875_12147</name>
</gene>
<dbReference type="SUPFAM" id="SSF53474">
    <property type="entry name" value="alpha/beta-Hydrolases"/>
    <property type="match status" value="1"/>
</dbReference>
<dbReference type="GeneID" id="34231794"/>
<dbReference type="AlphaFoldDB" id="A0A1H4CX19"/>
<reference evidence="5" key="1">
    <citation type="submission" date="2016-10" db="EMBL/GenBank/DDBJ databases">
        <authorList>
            <person name="Varghese N."/>
            <person name="Submissions S."/>
        </authorList>
    </citation>
    <scope>NUCLEOTIDE SEQUENCE [LARGE SCALE GENOMIC DNA]</scope>
    <source>
        <strain evidence="5">DSM 25157</strain>
    </source>
</reference>
<evidence type="ECO:0000313" key="4">
    <source>
        <dbReference type="EMBL" id="SEA64917.1"/>
    </source>
</evidence>
<feature type="active site" description="Charge relay system" evidence="2">
    <location>
        <position position="153"/>
    </location>
</feature>
<dbReference type="EMBL" id="FNQJ01000021">
    <property type="protein sequence ID" value="SEA64917.1"/>
    <property type="molecule type" value="Genomic_DNA"/>
</dbReference>
<sequence>MPEKPAECAQESLNYAAPRWLPGGQLQTIWPALYSRRVAGAPLPYRRERWTTPDADFLDVDYLADGVPPGMQRPLLVVFHGLEGSSRSHYGEAFADVARERGWACALPHFRGCSGEINRAPRAYHSGDYEEMGWILQRLRSAHRGPLLAVGVSLGGNALLRWAAEAGAQAGRCADAVAAVCSPLDLAAGGRAIGRGFNRQVYTRMFMRTLIPKALQKLAQHPGLFDRDTLLRARDLYAFDNVFTAPLHGFRNTEDYWCRASAKPLLHRIRIPALAVNARNDPFVPAASLPTASEVGPYVRLWQPLHGGHVGFAQGCLPGHVRAMPQAVAMWLHQHAHGSPDAGVALNGAQSAHG</sequence>
<dbReference type="STRING" id="592050.SAMN05421875_12147"/>
<dbReference type="PIRSF" id="PIRSF005211">
    <property type="entry name" value="Ab_hydro_YheT"/>
    <property type="match status" value="1"/>
</dbReference>
<dbReference type="InterPro" id="IPR012020">
    <property type="entry name" value="ABHD4"/>
</dbReference>
<dbReference type="InterPro" id="IPR029058">
    <property type="entry name" value="AB_hydrolase_fold"/>
</dbReference>
<dbReference type="Gene3D" id="3.40.50.1820">
    <property type="entry name" value="alpha/beta hydrolase"/>
    <property type="match status" value="1"/>
</dbReference>
<evidence type="ECO:0000259" key="3">
    <source>
        <dbReference type="Pfam" id="PF00561"/>
    </source>
</evidence>
<dbReference type="PANTHER" id="PTHR10794">
    <property type="entry name" value="ABHYDROLASE DOMAIN-CONTAINING PROTEIN"/>
    <property type="match status" value="1"/>
</dbReference>
<evidence type="ECO:0000256" key="2">
    <source>
        <dbReference type="PIRSR" id="PIRSR005211-1"/>
    </source>
</evidence>
<proteinExistence type="inferred from homology"/>
<keyword evidence="5" id="KW-1185">Reference proteome</keyword>
<name>A0A1H4CX19_9BURK</name>
<dbReference type="PANTHER" id="PTHR10794:SF94">
    <property type="entry name" value="ESTERASE YHET-RELATED"/>
    <property type="match status" value="1"/>
</dbReference>
<feature type="active site" description="Charge relay system" evidence="2">
    <location>
        <position position="309"/>
    </location>
</feature>
<dbReference type="GO" id="GO:0047372">
    <property type="term" value="F:monoacylglycerol lipase activity"/>
    <property type="evidence" value="ECO:0007669"/>
    <property type="project" value="TreeGrafter"/>
</dbReference>
<dbReference type="RefSeq" id="WP_208859736.1">
    <property type="nucleotide sequence ID" value="NZ_CAXIQL010000070.1"/>
</dbReference>
<accession>A0A1H4CX19</accession>
<evidence type="ECO:0000313" key="5">
    <source>
        <dbReference type="Proteomes" id="UP000199002"/>
    </source>
</evidence>
<feature type="active site" description="Charge relay system" evidence="2">
    <location>
        <position position="281"/>
    </location>
</feature>
<dbReference type="Proteomes" id="UP000199002">
    <property type="component" value="Unassembled WGS sequence"/>
</dbReference>
<feature type="domain" description="AB hydrolase-1" evidence="3">
    <location>
        <begin position="74"/>
        <end position="313"/>
    </location>
</feature>
<protein>
    <recommendedName>
        <fullName evidence="3">AB hydrolase-1 domain-containing protein</fullName>
    </recommendedName>
</protein>
<dbReference type="GO" id="GO:0034338">
    <property type="term" value="F:short-chain carboxylesterase activity"/>
    <property type="evidence" value="ECO:0007669"/>
    <property type="project" value="TreeGrafter"/>
</dbReference>
<comment type="similarity">
    <text evidence="1">Belongs to the AB hydrolase superfamily. AB hydrolase 4 family.</text>
</comment>
<organism evidence="4 5">
    <name type="scientific">Acidovorax soli</name>
    <dbReference type="NCBI Taxonomy" id="592050"/>
    <lineage>
        <taxon>Bacteria</taxon>
        <taxon>Pseudomonadati</taxon>
        <taxon>Pseudomonadota</taxon>
        <taxon>Betaproteobacteria</taxon>
        <taxon>Burkholderiales</taxon>
        <taxon>Comamonadaceae</taxon>
        <taxon>Acidovorax</taxon>
    </lineage>
</organism>
<dbReference type="InterPro" id="IPR050960">
    <property type="entry name" value="AB_hydrolase_4_sf"/>
</dbReference>
<dbReference type="InterPro" id="IPR000073">
    <property type="entry name" value="AB_hydrolase_1"/>
</dbReference>
<evidence type="ECO:0000256" key="1">
    <source>
        <dbReference type="ARBA" id="ARBA00010884"/>
    </source>
</evidence>
<dbReference type="Pfam" id="PF00561">
    <property type="entry name" value="Abhydrolase_1"/>
    <property type="match status" value="1"/>
</dbReference>